<keyword evidence="5" id="KW-1185">Reference proteome</keyword>
<keyword evidence="2" id="KW-0472">Membrane</keyword>
<organism evidence="4 5">
    <name type="scientific">Bacillus oleivorans</name>
    <dbReference type="NCBI Taxonomy" id="1448271"/>
    <lineage>
        <taxon>Bacteria</taxon>
        <taxon>Bacillati</taxon>
        <taxon>Bacillota</taxon>
        <taxon>Bacilli</taxon>
        <taxon>Bacillales</taxon>
        <taxon>Bacillaceae</taxon>
        <taxon>Bacillus</taxon>
    </lineage>
</organism>
<dbReference type="Pfam" id="PF09335">
    <property type="entry name" value="VTT_dom"/>
    <property type="match status" value="1"/>
</dbReference>
<gene>
    <name evidence="4" type="ORF">SAMN05877753_11198</name>
</gene>
<dbReference type="GO" id="GO:0005886">
    <property type="term" value="C:plasma membrane"/>
    <property type="evidence" value="ECO:0007669"/>
    <property type="project" value="TreeGrafter"/>
</dbReference>
<sequence length="201" mass="22984">MDLESLQSILDQFNYFGLFLWLWLGVFGAPIPNEIIVMTIGFASSTDLLISPYAFIAVYLGIVGALTTCYLLGRLLGKPLLKWIKQKKRLNQSLEKAIRFMNKHHTFSLPLSYFLPGFRNFVPFLYGISKLSYKKFALLSYSAALVWVTGVFFLGYWFGEEIDTIQLVIEEIIIVAGAILILLTVFLVWKRKKREVKAPSK</sequence>
<name>A0A285D600_9BACI</name>
<protein>
    <submittedName>
        <fullName evidence="4">Membrane protein DedA with SNARE-associated domain</fullName>
    </submittedName>
</protein>
<dbReference type="EMBL" id="OAOP01000011">
    <property type="protein sequence ID" value="SNX75241.1"/>
    <property type="molecule type" value="Genomic_DNA"/>
</dbReference>
<dbReference type="RefSeq" id="WP_097160365.1">
    <property type="nucleotide sequence ID" value="NZ_JBEPMQ010000014.1"/>
</dbReference>
<dbReference type="PANTHER" id="PTHR42709">
    <property type="entry name" value="ALKALINE PHOSPHATASE LIKE PROTEIN"/>
    <property type="match status" value="1"/>
</dbReference>
<evidence type="ECO:0000313" key="5">
    <source>
        <dbReference type="Proteomes" id="UP000219546"/>
    </source>
</evidence>
<feature type="transmembrane region" description="Helical" evidence="2">
    <location>
        <begin position="12"/>
        <end position="31"/>
    </location>
</feature>
<evidence type="ECO:0000313" key="4">
    <source>
        <dbReference type="EMBL" id="SNX75241.1"/>
    </source>
</evidence>
<dbReference type="OrthoDB" id="9782291at2"/>
<dbReference type="InterPro" id="IPR032816">
    <property type="entry name" value="VTT_dom"/>
</dbReference>
<reference evidence="4 5" key="1">
    <citation type="submission" date="2017-08" db="EMBL/GenBank/DDBJ databases">
        <authorList>
            <person name="de Groot N.N."/>
        </authorList>
    </citation>
    <scope>NUCLEOTIDE SEQUENCE [LARGE SCALE GENOMIC DNA]</scope>
    <source>
        <strain evidence="4 5">JC228</strain>
    </source>
</reference>
<dbReference type="AlphaFoldDB" id="A0A285D600"/>
<comment type="similarity">
    <text evidence="1">Belongs to the DedA family.</text>
</comment>
<proteinExistence type="inferred from homology"/>
<keyword evidence="2" id="KW-1133">Transmembrane helix</keyword>
<feature type="transmembrane region" description="Helical" evidence="2">
    <location>
        <begin position="165"/>
        <end position="189"/>
    </location>
</feature>
<accession>A0A285D600</accession>
<dbReference type="PANTHER" id="PTHR42709:SF9">
    <property type="entry name" value="ALKALINE PHOSPHATASE LIKE PROTEIN"/>
    <property type="match status" value="1"/>
</dbReference>
<evidence type="ECO:0000256" key="2">
    <source>
        <dbReference type="SAM" id="Phobius"/>
    </source>
</evidence>
<evidence type="ECO:0000259" key="3">
    <source>
        <dbReference type="Pfam" id="PF09335"/>
    </source>
</evidence>
<feature type="transmembrane region" description="Helical" evidence="2">
    <location>
        <begin position="136"/>
        <end position="159"/>
    </location>
</feature>
<feature type="domain" description="VTT" evidence="3">
    <location>
        <begin position="31"/>
        <end position="156"/>
    </location>
</feature>
<dbReference type="InterPro" id="IPR051311">
    <property type="entry name" value="DedA_domain"/>
</dbReference>
<keyword evidence="2" id="KW-0812">Transmembrane</keyword>
<dbReference type="Proteomes" id="UP000219546">
    <property type="component" value="Unassembled WGS sequence"/>
</dbReference>
<evidence type="ECO:0000256" key="1">
    <source>
        <dbReference type="ARBA" id="ARBA00010792"/>
    </source>
</evidence>
<feature type="transmembrane region" description="Helical" evidence="2">
    <location>
        <begin position="51"/>
        <end position="73"/>
    </location>
</feature>